<feature type="region of interest" description="Disordered" evidence="7">
    <location>
        <begin position="116"/>
        <end position="155"/>
    </location>
</feature>
<dbReference type="InterPro" id="IPR041118">
    <property type="entry name" value="Rx_N"/>
</dbReference>
<dbReference type="OrthoDB" id="1935686at2759"/>
<dbReference type="Pfam" id="PF23559">
    <property type="entry name" value="WHD_DRP"/>
    <property type="match status" value="1"/>
</dbReference>
<dbReference type="InterPro" id="IPR055414">
    <property type="entry name" value="LRR_R13L4/SHOC2-like"/>
</dbReference>
<evidence type="ECO:0000313" key="12">
    <source>
        <dbReference type="EMBL" id="KAJ1256842.1"/>
    </source>
</evidence>
<dbReference type="GO" id="GO:0002758">
    <property type="term" value="P:innate immune response-activating signaling pathway"/>
    <property type="evidence" value="ECO:0007669"/>
    <property type="project" value="UniProtKB-ARBA"/>
</dbReference>
<protein>
    <recommendedName>
        <fullName evidence="14">NB-ARC domain-containing protein</fullName>
    </recommendedName>
</protein>
<gene>
    <name evidence="12" type="ORF">BS78_K286500</name>
</gene>
<organism evidence="12 13">
    <name type="scientific">Paspalum vaginatum</name>
    <name type="common">seashore paspalum</name>
    <dbReference type="NCBI Taxonomy" id="158149"/>
    <lineage>
        <taxon>Eukaryota</taxon>
        <taxon>Viridiplantae</taxon>
        <taxon>Streptophyta</taxon>
        <taxon>Embryophyta</taxon>
        <taxon>Tracheophyta</taxon>
        <taxon>Spermatophyta</taxon>
        <taxon>Magnoliopsida</taxon>
        <taxon>Liliopsida</taxon>
        <taxon>Poales</taxon>
        <taxon>Poaceae</taxon>
        <taxon>PACMAD clade</taxon>
        <taxon>Panicoideae</taxon>
        <taxon>Andropogonodae</taxon>
        <taxon>Paspaleae</taxon>
        <taxon>Paspalinae</taxon>
        <taxon>Paspalum</taxon>
    </lineage>
</organism>
<comment type="caution">
    <text evidence="12">The sequence shown here is derived from an EMBL/GenBank/DDBJ whole genome shotgun (WGS) entry which is preliminary data.</text>
</comment>
<dbReference type="SUPFAM" id="SSF52058">
    <property type="entry name" value="L domain-like"/>
    <property type="match status" value="1"/>
</dbReference>
<dbReference type="InterPro" id="IPR058922">
    <property type="entry name" value="WHD_DRP"/>
</dbReference>
<dbReference type="Gene3D" id="1.10.10.10">
    <property type="entry name" value="Winged helix-like DNA-binding domain superfamily/Winged helix DNA-binding domain"/>
    <property type="match status" value="1"/>
</dbReference>
<feature type="domain" description="NB-ARC" evidence="8">
    <location>
        <begin position="187"/>
        <end position="342"/>
    </location>
</feature>
<dbReference type="FunFam" id="1.10.10.10:FF:000322">
    <property type="entry name" value="Probable disease resistance protein At1g63360"/>
    <property type="match status" value="1"/>
</dbReference>
<feature type="domain" description="Disease resistance N-terminal" evidence="9">
    <location>
        <begin position="8"/>
        <end position="89"/>
    </location>
</feature>
<evidence type="ECO:0000259" key="10">
    <source>
        <dbReference type="Pfam" id="PF23559"/>
    </source>
</evidence>
<keyword evidence="4" id="KW-0547">Nucleotide-binding</keyword>
<dbReference type="Gene3D" id="3.80.10.10">
    <property type="entry name" value="Ribonuclease Inhibitor"/>
    <property type="match status" value="1"/>
</dbReference>
<dbReference type="InterPro" id="IPR032675">
    <property type="entry name" value="LRR_dom_sf"/>
</dbReference>
<evidence type="ECO:0000313" key="13">
    <source>
        <dbReference type="Proteomes" id="UP001164776"/>
    </source>
</evidence>
<evidence type="ECO:0000256" key="7">
    <source>
        <dbReference type="SAM" id="MobiDB-lite"/>
    </source>
</evidence>
<evidence type="ECO:0000256" key="6">
    <source>
        <dbReference type="ARBA" id="ARBA00023054"/>
    </source>
</evidence>
<dbReference type="PANTHER" id="PTHR23155:SF1228">
    <property type="entry name" value="NB-ARC DOMAIN CONTAINING PROTEIN, EXPRESSED"/>
    <property type="match status" value="1"/>
</dbReference>
<dbReference type="AlphaFoldDB" id="A0A9W8CGG7"/>
<dbReference type="Gene3D" id="1.10.8.430">
    <property type="entry name" value="Helical domain of apoptotic protease-activating factors"/>
    <property type="match status" value="1"/>
</dbReference>
<dbReference type="InterPro" id="IPR036388">
    <property type="entry name" value="WH-like_DNA-bd_sf"/>
</dbReference>
<keyword evidence="2" id="KW-0433">Leucine-rich repeat</keyword>
<dbReference type="Pfam" id="PF00931">
    <property type="entry name" value="NB-ARC"/>
    <property type="match status" value="1"/>
</dbReference>
<name>A0A9W8CGG7_9POAL</name>
<accession>A0A9W8CGG7</accession>
<dbReference type="PANTHER" id="PTHR23155">
    <property type="entry name" value="DISEASE RESISTANCE PROTEIN RP"/>
    <property type="match status" value="1"/>
</dbReference>
<comment type="similarity">
    <text evidence="1">Belongs to the disease resistance NB-LRR family.</text>
</comment>
<dbReference type="Proteomes" id="UP001164776">
    <property type="component" value="Unassembled WGS sequence"/>
</dbReference>
<dbReference type="GO" id="GO:0043531">
    <property type="term" value="F:ADP binding"/>
    <property type="evidence" value="ECO:0007669"/>
    <property type="project" value="InterPro"/>
</dbReference>
<dbReference type="InterPro" id="IPR042197">
    <property type="entry name" value="Apaf_helical"/>
</dbReference>
<dbReference type="GO" id="GO:0009626">
    <property type="term" value="P:plant-type hypersensitive response"/>
    <property type="evidence" value="ECO:0007669"/>
    <property type="project" value="UniProtKB-ARBA"/>
</dbReference>
<keyword evidence="3" id="KW-0677">Repeat</keyword>
<evidence type="ECO:0000256" key="3">
    <source>
        <dbReference type="ARBA" id="ARBA00022737"/>
    </source>
</evidence>
<evidence type="ECO:0000256" key="2">
    <source>
        <dbReference type="ARBA" id="ARBA00022614"/>
    </source>
</evidence>
<dbReference type="Pfam" id="PF23598">
    <property type="entry name" value="LRR_14"/>
    <property type="match status" value="1"/>
</dbReference>
<dbReference type="InterPro" id="IPR027417">
    <property type="entry name" value="P-loop_NTPase"/>
</dbReference>
<dbReference type="CDD" id="cd14798">
    <property type="entry name" value="RX-CC_like"/>
    <property type="match status" value="1"/>
</dbReference>
<feature type="domain" description="Disease resistance protein winged helix" evidence="10">
    <location>
        <begin position="428"/>
        <end position="496"/>
    </location>
</feature>
<keyword evidence="6" id="KW-0175">Coiled coil</keyword>
<evidence type="ECO:0008006" key="14">
    <source>
        <dbReference type="Google" id="ProtNLM"/>
    </source>
</evidence>
<dbReference type="InterPro" id="IPR002182">
    <property type="entry name" value="NB-ARC"/>
</dbReference>
<proteinExistence type="inferred from homology"/>
<evidence type="ECO:0000256" key="1">
    <source>
        <dbReference type="ARBA" id="ARBA00008894"/>
    </source>
</evidence>
<evidence type="ECO:0000259" key="11">
    <source>
        <dbReference type="Pfam" id="PF23598"/>
    </source>
</evidence>
<sequence length="795" mass="89546">MAEIAAAAVCALIPKLVALMQEEHNLQNQARREINLLIKELEPLRASLLDASEMGEEHHLRSADDYLRKLLEQSYDMEDCVDQFMLRAPPKPAAAGLIDMCKGLLAELKASHQMGKKLHGLKSQTKELSEQLRKHKIKSSDAATTSSAKKDPSLPRLQADASSLLVSIDRPRDELIAKLQLVEEEPEWAERLKVISIVGIGGIGKTTLAKQVYEKTQASFACRAWVPVSRNPNMENLLVGILRQVEDPSKRKRPSHGDRLGLIRWIKRSLQGKRYLIVLDDIWSTRTWELIKSALPQDSFGRVITTTRNRDVAKSCCSDWNGYIHNVSPLSLDNSWRLFRNRIIGSAGSFPSHSVHVSEKILQRCSGVPLAIVAVSGLLANKSFWEWEDVCRKTSTTSHGIDEMRNLLLLSYYDLPHHLKMCFLHLSIFMEDLPINCDHVIRCWIAEGFVSQNPKEEIGESYLNELINRGMIQPVGAISDGKPESFRIHSLMLDLIKYILAKHNFVTLLSNEEPPSVSHRKIRRLSITNINEDRHIPASLDISHIRSLHIFGSVGVKLTNKHLSLLRVLDLEGCKDLKDHTIDEIPGSSSLRYLSIRDTPIGQLPDEVEQQLQGIQLDSGCYLNSIPEWFISLPKLTYASIDIKEVKNEDLQLLSKLNSLLHLSLLSKIVPTRKLVIGSDGFHVLRVFQLYSARANLTFQPQAMQKLESLLLSIHVPPEEMFGFSIGQFKSLKKMDIRIIGKGAYARSLSKAARKAADEHPKHPMVNIIVMGNSMDHAAREGKEKEKGMALKQVK</sequence>
<dbReference type="InterPro" id="IPR038005">
    <property type="entry name" value="RX-like_CC"/>
</dbReference>
<evidence type="ECO:0000259" key="8">
    <source>
        <dbReference type="Pfam" id="PF00931"/>
    </source>
</evidence>
<dbReference type="SUPFAM" id="SSF52540">
    <property type="entry name" value="P-loop containing nucleoside triphosphate hydrolases"/>
    <property type="match status" value="1"/>
</dbReference>
<keyword evidence="13" id="KW-1185">Reference proteome</keyword>
<keyword evidence="5" id="KW-0611">Plant defense</keyword>
<dbReference type="Gene3D" id="3.40.50.300">
    <property type="entry name" value="P-loop containing nucleotide triphosphate hydrolases"/>
    <property type="match status" value="1"/>
</dbReference>
<dbReference type="EMBL" id="MU629465">
    <property type="protein sequence ID" value="KAJ1256842.1"/>
    <property type="molecule type" value="Genomic_DNA"/>
</dbReference>
<feature type="domain" description="Disease resistance R13L4/SHOC-2-like LRR" evidence="11">
    <location>
        <begin position="610"/>
        <end position="765"/>
    </location>
</feature>
<reference evidence="12 13" key="1">
    <citation type="submission" date="2022-10" db="EMBL/GenBank/DDBJ databases">
        <title>WGS assembly of Paspalum vaginatum 540-79.</title>
        <authorList>
            <person name="Sun G."/>
            <person name="Wase N."/>
            <person name="Shu S."/>
            <person name="Jenkins J."/>
            <person name="Zhou B."/>
            <person name="Torres-Rodriguez J."/>
            <person name="Chen C."/>
            <person name="Sandor L."/>
            <person name="Plott C."/>
            <person name="Yoshinga Y."/>
            <person name="Daum C."/>
            <person name="Qi P."/>
            <person name="Barry K."/>
            <person name="Lipzen A."/>
            <person name="Berry L."/>
            <person name="Pedersen C."/>
            <person name="Gottilla T."/>
            <person name="Foltz A."/>
            <person name="Yu H."/>
            <person name="O'Malley R."/>
            <person name="Zhang C."/>
            <person name="Devos K."/>
            <person name="Sigmon B."/>
            <person name="Yu B."/>
            <person name="Obata T."/>
            <person name="Schmutz J."/>
            <person name="Schnable J."/>
        </authorList>
    </citation>
    <scope>NUCLEOTIDE SEQUENCE [LARGE SCALE GENOMIC DNA]</scope>
    <source>
        <strain evidence="13">cv. 540-79</strain>
    </source>
</reference>
<evidence type="ECO:0000256" key="5">
    <source>
        <dbReference type="ARBA" id="ARBA00022821"/>
    </source>
</evidence>
<dbReference type="Gene3D" id="1.20.5.4130">
    <property type="match status" value="1"/>
</dbReference>
<evidence type="ECO:0000256" key="4">
    <source>
        <dbReference type="ARBA" id="ARBA00022741"/>
    </source>
</evidence>
<evidence type="ECO:0000259" key="9">
    <source>
        <dbReference type="Pfam" id="PF18052"/>
    </source>
</evidence>
<dbReference type="InterPro" id="IPR044974">
    <property type="entry name" value="Disease_R_plants"/>
</dbReference>
<dbReference type="GO" id="GO:0042742">
    <property type="term" value="P:defense response to bacterium"/>
    <property type="evidence" value="ECO:0007669"/>
    <property type="project" value="UniProtKB-ARBA"/>
</dbReference>
<dbReference type="Pfam" id="PF18052">
    <property type="entry name" value="Rx_N"/>
    <property type="match status" value="1"/>
</dbReference>
<dbReference type="PRINTS" id="PR00364">
    <property type="entry name" value="DISEASERSIST"/>
</dbReference>